<proteinExistence type="predicted"/>
<sequence length="196" mass="21327">MPATAINTYTYLNACNVFSITHLNHVPLLHACLRYTPALTSSCSYDYNVLSITYLNHVPLLHACLHYTPASTTRLPLLHACLYYTPASTPATIPRSYARDCLAGDDVTSLLCPRLPPLYACLNARDVTSLSRPQHHLALTPATSSLSYGGDDSSLLSPQLPLLHACLYYTPASTPAILPRSHARDCLAGNNVFSIL</sequence>
<protein>
    <submittedName>
        <fullName evidence="1">Uncharacterized protein</fullName>
    </submittedName>
</protein>
<evidence type="ECO:0000313" key="1">
    <source>
        <dbReference type="EMBL" id="KAF2825065.1"/>
    </source>
</evidence>
<dbReference type="EMBL" id="MU006229">
    <property type="protein sequence ID" value="KAF2825065.1"/>
    <property type="molecule type" value="Genomic_DNA"/>
</dbReference>
<name>A0A6A6ZXK7_9PLEO</name>
<dbReference type="AlphaFoldDB" id="A0A6A6ZXK7"/>
<keyword evidence="2" id="KW-1185">Reference proteome</keyword>
<dbReference type="Proteomes" id="UP000799424">
    <property type="component" value="Unassembled WGS sequence"/>
</dbReference>
<reference evidence="1" key="1">
    <citation type="journal article" date="2020" name="Stud. Mycol.">
        <title>101 Dothideomycetes genomes: a test case for predicting lifestyles and emergence of pathogens.</title>
        <authorList>
            <person name="Haridas S."/>
            <person name="Albert R."/>
            <person name="Binder M."/>
            <person name="Bloem J."/>
            <person name="Labutti K."/>
            <person name="Salamov A."/>
            <person name="Andreopoulos B."/>
            <person name="Baker S."/>
            <person name="Barry K."/>
            <person name="Bills G."/>
            <person name="Bluhm B."/>
            <person name="Cannon C."/>
            <person name="Castanera R."/>
            <person name="Culley D."/>
            <person name="Daum C."/>
            <person name="Ezra D."/>
            <person name="Gonzalez J."/>
            <person name="Henrissat B."/>
            <person name="Kuo A."/>
            <person name="Liang C."/>
            <person name="Lipzen A."/>
            <person name="Lutzoni F."/>
            <person name="Magnuson J."/>
            <person name="Mondo S."/>
            <person name="Nolan M."/>
            <person name="Ohm R."/>
            <person name="Pangilinan J."/>
            <person name="Park H.-J."/>
            <person name="Ramirez L."/>
            <person name="Alfaro M."/>
            <person name="Sun H."/>
            <person name="Tritt A."/>
            <person name="Yoshinaga Y."/>
            <person name="Zwiers L.-H."/>
            <person name="Turgeon B."/>
            <person name="Goodwin S."/>
            <person name="Spatafora J."/>
            <person name="Crous P."/>
            <person name="Grigoriev I."/>
        </authorList>
    </citation>
    <scope>NUCLEOTIDE SEQUENCE</scope>
    <source>
        <strain evidence="1">CBS 113818</strain>
    </source>
</reference>
<gene>
    <name evidence="1" type="ORF">CC86DRAFT_383792</name>
</gene>
<accession>A0A6A6ZXK7</accession>
<evidence type="ECO:0000313" key="2">
    <source>
        <dbReference type="Proteomes" id="UP000799424"/>
    </source>
</evidence>
<organism evidence="1 2">
    <name type="scientific">Ophiobolus disseminans</name>
    <dbReference type="NCBI Taxonomy" id="1469910"/>
    <lineage>
        <taxon>Eukaryota</taxon>
        <taxon>Fungi</taxon>
        <taxon>Dikarya</taxon>
        <taxon>Ascomycota</taxon>
        <taxon>Pezizomycotina</taxon>
        <taxon>Dothideomycetes</taxon>
        <taxon>Pleosporomycetidae</taxon>
        <taxon>Pleosporales</taxon>
        <taxon>Pleosporineae</taxon>
        <taxon>Phaeosphaeriaceae</taxon>
        <taxon>Ophiobolus</taxon>
    </lineage>
</organism>